<dbReference type="PROSITE" id="PS00972">
    <property type="entry name" value="USP_1"/>
    <property type="match status" value="1"/>
</dbReference>
<dbReference type="EMBL" id="HBKN01007242">
    <property type="protein sequence ID" value="CAE2263889.1"/>
    <property type="molecule type" value="Transcribed_RNA"/>
</dbReference>
<evidence type="ECO:0000256" key="1">
    <source>
        <dbReference type="ARBA" id="ARBA00000707"/>
    </source>
</evidence>
<dbReference type="InterPro" id="IPR050164">
    <property type="entry name" value="Peptidase_C19"/>
</dbReference>
<comment type="similarity">
    <text evidence="2">Belongs to the peptidase C19 family.</text>
</comment>
<keyword evidence="6" id="KW-0378">Hydrolase</keyword>
<dbReference type="InterPro" id="IPR018200">
    <property type="entry name" value="USP_CS"/>
</dbReference>
<keyword evidence="4" id="KW-0645">Protease</keyword>
<accession>A0A7S4N491</accession>
<reference evidence="11" key="1">
    <citation type="submission" date="2021-01" db="EMBL/GenBank/DDBJ databases">
        <authorList>
            <person name="Corre E."/>
            <person name="Pelletier E."/>
            <person name="Niang G."/>
            <person name="Scheremetjew M."/>
            <person name="Finn R."/>
            <person name="Kale V."/>
            <person name="Holt S."/>
            <person name="Cochrane G."/>
            <person name="Meng A."/>
            <person name="Brown T."/>
            <person name="Cohen L."/>
        </authorList>
    </citation>
    <scope>NUCLEOTIDE SEQUENCE</scope>
    <source>
        <strain evidence="11">CCMP 2712</strain>
    </source>
</reference>
<dbReference type="GO" id="GO:0005634">
    <property type="term" value="C:nucleus"/>
    <property type="evidence" value="ECO:0007669"/>
    <property type="project" value="TreeGrafter"/>
</dbReference>
<dbReference type="PANTHER" id="PTHR24006">
    <property type="entry name" value="UBIQUITIN CARBOXYL-TERMINAL HYDROLASE"/>
    <property type="match status" value="1"/>
</dbReference>
<feature type="region of interest" description="Disordered" evidence="8">
    <location>
        <begin position="318"/>
        <end position="337"/>
    </location>
</feature>
<dbReference type="GO" id="GO:0006508">
    <property type="term" value="P:proteolysis"/>
    <property type="evidence" value="ECO:0007669"/>
    <property type="project" value="UniProtKB-KW"/>
</dbReference>
<evidence type="ECO:0000256" key="2">
    <source>
        <dbReference type="ARBA" id="ARBA00009085"/>
    </source>
</evidence>
<dbReference type="Pfam" id="PF00443">
    <property type="entry name" value="UCH"/>
    <property type="match status" value="1"/>
</dbReference>
<feature type="domain" description="USP" evidence="10">
    <location>
        <begin position="412"/>
        <end position="713"/>
    </location>
</feature>
<dbReference type="InterPro" id="IPR038765">
    <property type="entry name" value="Papain-like_cys_pep_sf"/>
</dbReference>
<evidence type="ECO:0000259" key="10">
    <source>
        <dbReference type="PROSITE" id="PS50235"/>
    </source>
</evidence>
<proteinExistence type="inferred from homology"/>
<dbReference type="AlphaFoldDB" id="A0A7S4N491"/>
<feature type="compositionally biased region" description="Basic and acidic residues" evidence="8">
    <location>
        <begin position="327"/>
        <end position="336"/>
    </location>
</feature>
<dbReference type="GO" id="GO:0004843">
    <property type="term" value="F:cysteine-type deubiquitinase activity"/>
    <property type="evidence" value="ECO:0007669"/>
    <property type="project" value="UniProtKB-EC"/>
</dbReference>
<keyword evidence="5" id="KW-0833">Ubl conjugation pathway</keyword>
<evidence type="ECO:0000256" key="8">
    <source>
        <dbReference type="SAM" id="MobiDB-lite"/>
    </source>
</evidence>
<dbReference type="CDD" id="cd02257">
    <property type="entry name" value="Peptidase_C19"/>
    <property type="match status" value="1"/>
</dbReference>
<protein>
    <recommendedName>
        <fullName evidence="3">ubiquitinyl hydrolase 1</fullName>
        <ecNumber evidence="3">3.4.19.12</ecNumber>
    </recommendedName>
</protein>
<comment type="catalytic activity">
    <reaction evidence="1">
        <text>Thiol-dependent hydrolysis of ester, thioester, amide, peptide and isopeptide bonds formed by the C-terminal Gly of ubiquitin (a 76-residue protein attached to proteins as an intracellular targeting signal).</text>
        <dbReference type="EC" id="3.4.19.12"/>
    </reaction>
</comment>
<evidence type="ECO:0000256" key="6">
    <source>
        <dbReference type="ARBA" id="ARBA00022801"/>
    </source>
</evidence>
<organism evidence="11">
    <name type="scientific">Guillardia theta</name>
    <name type="common">Cryptophyte</name>
    <name type="synonym">Cryptomonas phi</name>
    <dbReference type="NCBI Taxonomy" id="55529"/>
    <lineage>
        <taxon>Eukaryota</taxon>
        <taxon>Cryptophyceae</taxon>
        <taxon>Pyrenomonadales</taxon>
        <taxon>Geminigeraceae</taxon>
        <taxon>Guillardia</taxon>
    </lineage>
</organism>
<dbReference type="Gene3D" id="3.90.70.10">
    <property type="entry name" value="Cysteine proteinases"/>
    <property type="match status" value="1"/>
</dbReference>
<evidence type="ECO:0000256" key="3">
    <source>
        <dbReference type="ARBA" id="ARBA00012759"/>
    </source>
</evidence>
<feature type="chain" id="PRO_5031479738" description="ubiquitinyl hydrolase 1" evidence="9">
    <location>
        <begin position="25"/>
        <end position="721"/>
    </location>
</feature>
<evidence type="ECO:0000256" key="7">
    <source>
        <dbReference type="ARBA" id="ARBA00022807"/>
    </source>
</evidence>
<evidence type="ECO:0000256" key="9">
    <source>
        <dbReference type="SAM" id="SignalP"/>
    </source>
</evidence>
<dbReference type="GO" id="GO:0016579">
    <property type="term" value="P:protein deubiquitination"/>
    <property type="evidence" value="ECO:0007669"/>
    <property type="project" value="InterPro"/>
</dbReference>
<gene>
    <name evidence="11" type="ORF">GTHE00462_LOCUS5773</name>
</gene>
<feature type="signal peptide" evidence="9">
    <location>
        <begin position="1"/>
        <end position="24"/>
    </location>
</feature>
<keyword evidence="7" id="KW-0788">Thiol protease</keyword>
<sequence>MLLKSGSTFLYWLVLNFVSKLVSSSEAVEAFSLLEESTLTFHAGYFSTATNPTLQLECSQTECNGCVLKCLTCERDLSEKLRSSHSVIAEVVGCQSSCGNWTCFTDYPKPHCDLDSVHIYCETMGHAKKMGQMQMIKRGSCSARYSLLSHKNTKQAADVYRYTLTADDNESGNILKKGIATKPHRTKAIEESPPFRSSLSTFSEVAKKENESFAAPAYASSKYEYPSKSIEIERYPFEDGETKVRIEQQDEVNNAPAGGADAGTCKASDNSYYSYWPGCLGTILGFWMLYYKGRSLPIRVGLKRLGRSPYALDSENFDEGYGSGGEGNHEIERDGENFGEDDDLLYVEAPPMKPRWKTYTVDMSLLSSNVTSLFVLSHLSQRNHALRRQDGGGSRQPSAMKGKITMDTHRRVGIRNLGSTCFMNACLQLMANIEGFESVIFDSLDGNDTSEKSEIAWHIASVISAIRNKSVDSRVSAGLELVKRAGRICIVPSRIVSLLDKLMTTGHVAGQQECAAEFLLYMINHVAQFKPVSQSLQKTMGINFKIHISSESMGMSNVKQEVDWMIHSPISGDSLEDCLTDYTRTESGLQVGDKHDGTQRTLVESCGEYLLICLKRFSFQQSSKSFTKERRSVAVPHTFNLSTVLEDGRSEAYELIGAIVHIGRGLESGHYVAYSRVDGAWLEMNDEVVKVVQQSELDKTLEEQAYILLYRHAVAQEDSNE</sequence>
<dbReference type="InterPro" id="IPR001394">
    <property type="entry name" value="Peptidase_C19_UCH"/>
</dbReference>
<dbReference type="InterPro" id="IPR028889">
    <property type="entry name" value="USP"/>
</dbReference>
<dbReference type="PANTHER" id="PTHR24006:SF758">
    <property type="entry name" value="UBIQUITIN CARBOXYL-TERMINAL HYDROLASE 36"/>
    <property type="match status" value="1"/>
</dbReference>
<dbReference type="PROSITE" id="PS50235">
    <property type="entry name" value="USP_3"/>
    <property type="match status" value="1"/>
</dbReference>
<evidence type="ECO:0000256" key="4">
    <source>
        <dbReference type="ARBA" id="ARBA00022670"/>
    </source>
</evidence>
<name>A0A7S4N491_GUITH</name>
<dbReference type="EC" id="3.4.19.12" evidence="3"/>
<evidence type="ECO:0000313" key="11">
    <source>
        <dbReference type="EMBL" id="CAE2263889.1"/>
    </source>
</evidence>
<dbReference type="SUPFAM" id="SSF54001">
    <property type="entry name" value="Cysteine proteinases"/>
    <property type="match status" value="1"/>
</dbReference>
<evidence type="ECO:0000256" key="5">
    <source>
        <dbReference type="ARBA" id="ARBA00022786"/>
    </source>
</evidence>
<keyword evidence="9" id="KW-0732">Signal</keyword>
<dbReference type="GO" id="GO:0005829">
    <property type="term" value="C:cytosol"/>
    <property type="evidence" value="ECO:0007669"/>
    <property type="project" value="TreeGrafter"/>
</dbReference>